<reference evidence="1" key="1">
    <citation type="journal article" date="2014" name="Front. Microbiol.">
        <title>High frequency of phylogenetically diverse reductive dehalogenase-homologous genes in deep subseafloor sedimentary metagenomes.</title>
        <authorList>
            <person name="Kawai M."/>
            <person name="Futagami T."/>
            <person name="Toyoda A."/>
            <person name="Takaki Y."/>
            <person name="Nishi S."/>
            <person name="Hori S."/>
            <person name="Arai W."/>
            <person name="Tsubouchi T."/>
            <person name="Morono Y."/>
            <person name="Uchiyama I."/>
            <person name="Ito T."/>
            <person name="Fujiyama A."/>
            <person name="Inagaki F."/>
            <person name="Takami H."/>
        </authorList>
    </citation>
    <scope>NUCLEOTIDE SEQUENCE</scope>
    <source>
        <strain evidence="1">Expedition CK06-06</strain>
    </source>
</reference>
<dbReference type="AlphaFoldDB" id="X1K263"/>
<gene>
    <name evidence="1" type="ORF">S06H3_02312</name>
</gene>
<dbReference type="EMBL" id="BARV01000662">
    <property type="protein sequence ID" value="GAI01077.1"/>
    <property type="molecule type" value="Genomic_DNA"/>
</dbReference>
<organism evidence="1">
    <name type="scientific">marine sediment metagenome</name>
    <dbReference type="NCBI Taxonomy" id="412755"/>
    <lineage>
        <taxon>unclassified sequences</taxon>
        <taxon>metagenomes</taxon>
        <taxon>ecological metagenomes</taxon>
    </lineage>
</organism>
<sequence length="112" mass="12634">MPVSSVTKSEAAELDMTEGEPCLRLAGKPMIDSDLWKRQQLTDMHNRHVQAEEDFAKKLKVETEELAFAHTAWMEAGPNWRAKLAEDKAKSEAHFKKAEASAEYTQGRAKSM</sequence>
<name>X1K263_9ZZZZ</name>
<comment type="caution">
    <text evidence="1">The sequence shown here is derived from an EMBL/GenBank/DDBJ whole genome shotgun (WGS) entry which is preliminary data.</text>
</comment>
<protein>
    <submittedName>
        <fullName evidence="1">Uncharacterized protein</fullName>
    </submittedName>
</protein>
<evidence type="ECO:0000313" key="1">
    <source>
        <dbReference type="EMBL" id="GAI01077.1"/>
    </source>
</evidence>
<accession>X1K263</accession>
<proteinExistence type="predicted"/>